<dbReference type="InterPro" id="IPR045073">
    <property type="entry name" value="Omega/Tau-like"/>
</dbReference>
<dbReference type="EC" id="2.5.1.18" evidence="1"/>
<dbReference type="FunFam" id="3.40.30.10:FF:000044">
    <property type="entry name" value="Glutathione S-transferase GSTU6"/>
    <property type="match status" value="2"/>
</dbReference>
<dbReference type="InterPro" id="IPR004046">
    <property type="entry name" value="GST_C"/>
</dbReference>
<accession>A0A835JR01</accession>
<dbReference type="AlphaFoldDB" id="A0A835JR01"/>
<dbReference type="InterPro" id="IPR036282">
    <property type="entry name" value="Glutathione-S-Trfase_C_sf"/>
</dbReference>
<dbReference type="Pfam" id="PF00043">
    <property type="entry name" value="GST_C"/>
    <property type="match status" value="1"/>
</dbReference>
<gene>
    <name evidence="7" type="ORF">SADUNF_Sadunf10G0046200</name>
</gene>
<keyword evidence="8" id="KW-1185">Reference proteome</keyword>
<dbReference type="CDD" id="cd03185">
    <property type="entry name" value="GST_C_Tau"/>
    <property type="match status" value="2"/>
</dbReference>
<dbReference type="GO" id="GO:0004364">
    <property type="term" value="F:glutathione transferase activity"/>
    <property type="evidence" value="ECO:0007669"/>
    <property type="project" value="UniProtKB-EC"/>
</dbReference>
<evidence type="ECO:0000256" key="2">
    <source>
        <dbReference type="ARBA" id="ARBA00022679"/>
    </source>
</evidence>
<dbReference type="InterPro" id="IPR040079">
    <property type="entry name" value="Glutathione_S-Trfase"/>
</dbReference>
<proteinExistence type="inferred from homology"/>
<feature type="domain" description="GST C-terminal" evidence="6">
    <location>
        <begin position="347"/>
        <end position="471"/>
    </location>
</feature>
<dbReference type="InterPro" id="IPR036249">
    <property type="entry name" value="Thioredoxin-like_sf"/>
</dbReference>
<comment type="similarity">
    <text evidence="3">Belongs to the GST superfamily. Tau family.</text>
</comment>
<dbReference type="PANTHER" id="PTHR11260:SF679">
    <property type="entry name" value="GLUTATHIONE TRANSFERASE"/>
    <property type="match status" value="1"/>
</dbReference>
<dbReference type="PROSITE" id="PS50404">
    <property type="entry name" value="GST_NTER"/>
    <property type="match status" value="2"/>
</dbReference>
<dbReference type="EMBL" id="JADGMS010000010">
    <property type="protein sequence ID" value="KAF9673651.1"/>
    <property type="molecule type" value="Genomic_DNA"/>
</dbReference>
<keyword evidence="2" id="KW-0808">Transferase</keyword>
<dbReference type="GO" id="GO:0006749">
    <property type="term" value="P:glutathione metabolic process"/>
    <property type="evidence" value="ECO:0007669"/>
    <property type="project" value="InterPro"/>
</dbReference>
<dbReference type="Proteomes" id="UP000657918">
    <property type="component" value="Unassembled WGS sequence"/>
</dbReference>
<dbReference type="SFLD" id="SFLDG00358">
    <property type="entry name" value="Main_(cytGST)"/>
    <property type="match status" value="2"/>
</dbReference>
<evidence type="ECO:0000313" key="8">
    <source>
        <dbReference type="Proteomes" id="UP000657918"/>
    </source>
</evidence>
<dbReference type="OrthoDB" id="4951845at2759"/>
<dbReference type="InterPro" id="IPR010987">
    <property type="entry name" value="Glutathione-S-Trfase_C-like"/>
</dbReference>
<dbReference type="GO" id="GO:0005737">
    <property type="term" value="C:cytoplasm"/>
    <property type="evidence" value="ECO:0007669"/>
    <property type="project" value="TreeGrafter"/>
</dbReference>
<dbReference type="PANTHER" id="PTHR11260">
    <property type="entry name" value="GLUTATHIONE S-TRANSFERASE, GST, SUPERFAMILY, GST DOMAIN CONTAINING"/>
    <property type="match status" value="1"/>
</dbReference>
<evidence type="ECO:0000256" key="4">
    <source>
        <dbReference type="ARBA" id="ARBA00047960"/>
    </source>
</evidence>
<dbReference type="Gene3D" id="1.20.1050.10">
    <property type="match status" value="2"/>
</dbReference>
<comment type="catalytic activity">
    <reaction evidence="4">
        <text>RX + glutathione = an S-substituted glutathione + a halide anion + H(+)</text>
        <dbReference type="Rhea" id="RHEA:16437"/>
        <dbReference type="ChEBI" id="CHEBI:15378"/>
        <dbReference type="ChEBI" id="CHEBI:16042"/>
        <dbReference type="ChEBI" id="CHEBI:17792"/>
        <dbReference type="ChEBI" id="CHEBI:57925"/>
        <dbReference type="ChEBI" id="CHEBI:90779"/>
        <dbReference type="EC" id="2.5.1.18"/>
    </reaction>
</comment>
<evidence type="ECO:0000259" key="6">
    <source>
        <dbReference type="PROSITE" id="PS50405"/>
    </source>
</evidence>
<dbReference type="SUPFAM" id="SSF47616">
    <property type="entry name" value="GST C-terminal domain-like"/>
    <property type="match status" value="2"/>
</dbReference>
<dbReference type="Pfam" id="PF13410">
    <property type="entry name" value="GST_C_2"/>
    <property type="match status" value="1"/>
</dbReference>
<feature type="domain" description="GST N-terminal" evidence="5">
    <location>
        <begin position="263"/>
        <end position="342"/>
    </location>
</feature>
<evidence type="ECO:0000259" key="5">
    <source>
        <dbReference type="PROSITE" id="PS50404"/>
    </source>
</evidence>
<comment type="caution">
    <text evidence="7">The sequence shown here is derived from an EMBL/GenBank/DDBJ whole genome shotgun (WGS) entry which is preliminary data.</text>
</comment>
<protein>
    <recommendedName>
        <fullName evidence="1">glutathione transferase</fullName>
        <ecNumber evidence="1">2.5.1.18</ecNumber>
    </recommendedName>
</protein>
<dbReference type="SUPFAM" id="SSF52833">
    <property type="entry name" value="Thioredoxin-like"/>
    <property type="match status" value="2"/>
</dbReference>
<evidence type="ECO:0000313" key="7">
    <source>
        <dbReference type="EMBL" id="KAF9673651.1"/>
    </source>
</evidence>
<dbReference type="Pfam" id="PF02798">
    <property type="entry name" value="GST_N"/>
    <property type="match status" value="2"/>
</dbReference>
<dbReference type="InterPro" id="IPR004045">
    <property type="entry name" value="Glutathione_S-Trfase_N"/>
</dbReference>
<reference evidence="7 8" key="1">
    <citation type="submission" date="2020-10" db="EMBL/GenBank/DDBJ databases">
        <title>Plant Genome Project.</title>
        <authorList>
            <person name="Zhang R.-G."/>
        </authorList>
    </citation>
    <scope>NUCLEOTIDE SEQUENCE [LARGE SCALE GENOMIC DNA]</scope>
    <source>
        <strain evidence="7">FAFU-HL-1</strain>
        <tissue evidence="7">Leaf</tissue>
    </source>
</reference>
<evidence type="ECO:0000256" key="1">
    <source>
        <dbReference type="ARBA" id="ARBA00012452"/>
    </source>
</evidence>
<dbReference type="Gene3D" id="3.40.30.10">
    <property type="entry name" value="Glutaredoxin"/>
    <property type="match status" value="2"/>
</dbReference>
<organism evidence="7 8">
    <name type="scientific">Salix dunnii</name>
    <dbReference type="NCBI Taxonomy" id="1413687"/>
    <lineage>
        <taxon>Eukaryota</taxon>
        <taxon>Viridiplantae</taxon>
        <taxon>Streptophyta</taxon>
        <taxon>Embryophyta</taxon>
        <taxon>Tracheophyta</taxon>
        <taxon>Spermatophyta</taxon>
        <taxon>Magnoliopsida</taxon>
        <taxon>eudicotyledons</taxon>
        <taxon>Gunneridae</taxon>
        <taxon>Pentapetalae</taxon>
        <taxon>rosids</taxon>
        <taxon>fabids</taxon>
        <taxon>Malpighiales</taxon>
        <taxon>Salicaceae</taxon>
        <taxon>Saliceae</taxon>
        <taxon>Salix</taxon>
    </lineage>
</organism>
<evidence type="ECO:0000256" key="3">
    <source>
        <dbReference type="ARBA" id="ARBA00025743"/>
    </source>
</evidence>
<name>A0A835JR01_9ROSI</name>
<feature type="domain" description="GST N-terminal" evidence="5">
    <location>
        <begin position="3"/>
        <end position="82"/>
    </location>
</feature>
<dbReference type="FunFam" id="1.20.1050.10:FF:000012">
    <property type="entry name" value="Tau class glutathione S-transferase"/>
    <property type="match status" value="2"/>
</dbReference>
<dbReference type="CDD" id="cd03058">
    <property type="entry name" value="GST_N_Tau"/>
    <property type="match status" value="2"/>
</dbReference>
<dbReference type="InterPro" id="IPR045074">
    <property type="entry name" value="GST_C_Tau"/>
</dbReference>
<dbReference type="PROSITE" id="PS50405">
    <property type="entry name" value="GST_CTER"/>
    <property type="match status" value="2"/>
</dbReference>
<feature type="domain" description="GST C-terminal" evidence="6">
    <location>
        <begin position="87"/>
        <end position="211"/>
    </location>
</feature>
<sequence length="482" mass="55568">MAEQPKLLGALPSPFVYRVIWALKLKAIPYEFIEEDLTNKSPLLLKYNPVHKKIPVFLHGDKPVCESMIIVEYIDEVWPQNPLLPNDPYEKALARFWVKFAEDKATSVWRMFRSKGEELEKTKKETQEMLQTVEEHGIGEKKYFGGDSIGIADIAFGSVVYWLEVIEEAVGEGAVFEAHRFPRLHAWIKNFKQVPVIKENLPERDWMVTFFKNRREALCSGPLVFGVDSVSLLPSCRLSADCCDRPWPVFECRVLVTFPFMSVGIKLLGTLPSPFVYRVIWALKLKAIPYEFIEEDLTNKSPLLLKYNPAHKKIPVFLHGDKPVCESMIIVEYIDEVWPQNPLLPNDPYERALARFWVKLADDKGTSVWRMFRSKGEELEKTKKETQEMLQTVEEHGIGEKKYFGGDSIGIADIAFGSVVYWLEVIEEAVGEGAVFEAHRFPRLHAWIKNFKQVPVIKENLPERNWMVTFFKTRREALVGSA</sequence>
<dbReference type="SFLD" id="SFLDG01152">
    <property type="entry name" value="Main.3:_Omega-_and_Tau-like"/>
    <property type="match status" value="2"/>
</dbReference>
<dbReference type="SFLD" id="SFLDS00019">
    <property type="entry name" value="Glutathione_Transferase_(cytos"/>
    <property type="match status" value="2"/>
</dbReference>